<sequence>MDLTRISILELVEQYLEFVAEARRMRLELAADYLVMAAWLAYLKSKLLLPEQKDEDEPTGEELAAALAFRLRRLEAMREVAEKLMTRSRQGRDVFHRGAPETMSVQHKSIWDASIYDLLTAYATQRQRQSVTSVRVLKRTVWSLQEARELLTRLVGRISEWAPLNAYLRDYLYDNKDWATIVASTFSASLEMVREGQVEIRQGEPFSPVYIRSVVKEQDHGT</sequence>
<dbReference type="Gene3D" id="6.10.250.2410">
    <property type="match status" value="1"/>
</dbReference>
<dbReference type="PANTHER" id="PTHR33969">
    <property type="entry name" value="SEGREGATION AND CONDENSATION PROTEIN A"/>
    <property type="match status" value="1"/>
</dbReference>
<dbReference type="EMBL" id="JAEKJZ010000001">
    <property type="protein sequence ID" value="MBN9670470.1"/>
    <property type="molecule type" value="Genomic_DNA"/>
</dbReference>
<gene>
    <name evidence="2" type="ORF">JF539_08990</name>
</gene>
<dbReference type="InterPro" id="IPR003768">
    <property type="entry name" value="ScpA"/>
</dbReference>
<comment type="caution">
    <text evidence="2">The sequence shown here is derived from an EMBL/GenBank/DDBJ whole genome shotgun (WGS) entry which is preliminary data.</text>
</comment>
<dbReference type="PANTHER" id="PTHR33969:SF2">
    <property type="entry name" value="SEGREGATION AND CONDENSATION PROTEIN A"/>
    <property type="match status" value="1"/>
</dbReference>
<evidence type="ECO:0000313" key="3">
    <source>
        <dbReference type="Proteomes" id="UP000664096"/>
    </source>
</evidence>
<dbReference type="AlphaFoldDB" id="A0A939J3T3"/>
<organism evidence="2 3">
    <name type="scientific">Roseibium aggregatum</name>
    <dbReference type="NCBI Taxonomy" id="187304"/>
    <lineage>
        <taxon>Bacteria</taxon>
        <taxon>Pseudomonadati</taxon>
        <taxon>Pseudomonadota</taxon>
        <taxon>Alphaproteobacteria</taxon>
        <taxon>Hyphomicrobiales</taxon>
        <taxon>Stappiaceae</taxon>
        <taxon>Roseibium</taxon>
    </lineage>
</organism>
<proteinExistence type="predicted"/>
<evidence type="ECO:0000313" key="2">
    <source>
        <dbReference type="EMBL" id="MBN9670470.1"/>
    </source>
</evidence>
<evidence type="ECO:0000256" key="1">
    <source>
        <dbReference type="ARBA" id="ARBA00044777"/>
    </source>
</evidence>
<dbReference type="Pfam" id="PF02616">
    <property type="entry name" value="SMC_ScpA"/>
    <property type="match status" value="1"/>
</dbReference>
<reference evidence="2" key="1">
    <citation type="submission" date="2020-12" db="EMBL/GenBank/DDBJ databases">
        <title>Oil enriched cultivation method for isolating marine PHA-producing bacteria.</title>
        <authorList>
            <person name="Zheng W."/>
            <person name="Yu S."/>
            <person name="Huang Y."/>
        </authorList>
    </citation>
    <scope>NUCLEOTIDE SEQUENCE</scope>
    <source>
        <strain evidence="2">SY-2-12</strain>
    </source>
</reference>
<dbReference type="Proteomes" id="UP000664096">
    <property type="component" value="Unassembled WGS sequence"/>
</dbReference>
<protein>
    <recommendedName>
        <fullName evidence="1">Segregation and condensation protein A</fullName>
    </recommendedName>
</protein>
<name>A0A939J3T3_9HYPH</name>
<accession>A0A939J3T3</accession>